<keyword evidence="1" id="KW-0813">Transport</keyword>
<reference evidence="3 4" key="1">
    <citation type="journal article" date="2024" name="Nat. Commun.">
        <title>Phylogenomics reveals the evolutionary origins of lichenization in chlorophyte algae.</title>
        <authorList>
            <person name="Puginier C."/>
            <person name="Libourel C."/>
            <person name="Otte J."/>
            <person name="Skaloud P."/>
            <person name="Haon M."/>
            <person name="Grisel S."/>
            <person name="Petersen M."/>
            <person name="Berrin J.G."/>
            <person name="Delaux P.M."/>
            <person name="Dal Grande F."/>
            <person name="Keller J."/>
        </authorList>
    </citation>
    <scope>NUCLEOTIDE SEQUENCE [LARGE SCALE GENOMIC DNA]</scope>
    <source>
        <strain evidence="3 4">SAG 2523</strain>
    </source>
</reference>
<feature type="transmembrane region" description="Helical" evidence="2">
    <location>
        <begin position="12"/>
        <end position="29"/>
    </location>
</feature>
<dbReference type="AlphaFoldDB" id="A0AAW1T356"/>
<dbReference type="PANTHER" id="PTHR19241">
    <property type="entry name" value="ATP-BINDING CASSETTE TRANSPORTER"/>
    <property type="match status" value="1"/>
</dbReference>
<organism evidence="3 4">
    <name type="scientific">Apatococcus fuscideae</name>
    <dbReference type="NCBI Taxonomy" id="2026836"/>
    <lineage>
        <taxon>Eukaryota</taxon>
        <taxon>Viridiplantae</taxon>
        <taxon>Chlorophyta</taxon>
        <taxon>core chlorophytes</taxon>
        <taxon>Trebouxiophyceae</taxon>
        <taxon>Chlorellales</taxon>
        <taxon>Chlorellaceae</taxon>
        <taxon>Apatococcus</taxon>
    </lineage>
</organism>
<sequence>FVLVRKSIPGWWIWAYYMSPFAYALRAVVINEMRSPNWQQPNNATVVGGPTVGEAALQSFEFQTETVWIWTPLLQCRYLWKPWAFATVMIVIFLKTPSSHGNQIIMQALLTLQAAFQKKNMFSVLKAGQEFDETLDSQ</sequence>
<keyword evidence="2" id="KW-0472">Membrane</keyword>
<evidence type="ECO:0000313" key="3">
    <source>
        <dbReference type="EMBL" id="KAK9864221.1"/>
    </source>
</evidence>
<proteinExistence type="predicted"/>
<keyword evidence="4" id="KW-1185">Reference proteome</keyword>
<comment type="caution">
    <text evidence="3">The sequence shown here is derived from an EMBL/GenBank/DDBJ whole genome shotgun (WGS) entry which is preliminary data.</text>
</comment>
<evidence type="ECO:0000313" key="4">
    <source>
        <dbReference type="Proteomes" id="UP001485043"/>
    </source>
</evidence>
<dbReference type="EMBL" id="JALJOV010000379">
    <property type="protein sequence ID" value="KAK9864221.1"/>
    <property type="molecule type" value="Genomic_DNA"/>
</dbReference>
<dbReference type="Proteomes" id="UP001485043">
    <property type="component" value="Unassembled WGS sequence"/>
</dbReference>
<protein>
    <submittedName>
        <fullName evidence="3">Uncharacterized protein</fullName>
    </submittedName>
</protein>
<keyword evidence="2" id="KW-0812">Transmembrane</keyword>
<evidence type="ECO:0000256" key="1">
    <source>
        <dbReference type="ARBA" id="ARBA00022448"/>
    </source>
</evidence>
<keyword evidence="2" id="KW-1133">Transmembrane helix</keyword>
<feature type="non-terminal residue" evidence="3">
    <location>
        <position position="1"/>
    </location>
</feature>
<evidence type="ECO:0000256" key="2">
    <source>
        <dbReference type="SAM" id="Phobius"/>
    </source>
</evidence>
<gene>
    <name evidence="3" type="ORF">WJX84_010123</name>
</gene>
<name>A0AAW1T356_9CHLO</name>
<accession>A0AAW1T356</accession>